<accession>A0A0C2WBL5</accession>
<feature type="transmembrane region" description="Helical" evidence="2">
    <location>
        <begin position="12"/>
        <end position="34"/>
    </location>
</feature>
<evidence type="ECO:0000313" key="4">
    <source>
        <dbReference type="EMBL" id="KIL58677.1"/>
    </source>
</evidence>
<dbReference type="PANTHER" id="PTHR40465:SF1">
    <property type="entry name" value="DUF6534 DOMAIN-CONTAINING PROTEIN"/>
    <property type="match status" value="1"/>
</dbReference>
<dbReference type="OrthoDB" id="2868589at2759"/>
<dbReference type="PANTHER" id="PTHR40465">
    <property type="entry name" value="CHROMOSOME 1, WHOLE GENOME SHOTGUN SEQUENCE"/>
    <property type="match status" value="1"/>
</dbReference>
<reference evidence="4 5" key="1">
    <citation type="submission" date="2014-04" db="EMBL/GenBank/DDBJ databases">
        <title>Evolutionary Origins and Diversification of the Mycorrhizal Mutualists.</title>
        <authorList>
            <consortium name="DOE Joint Genome Institute"/>
            <consortium name="Mycorrhizal Genomics Consortium"/>
            <person name="Kohler A."/>
            <person name="Kuo A."/>
            <person name="Nagy L.G."/>
            <person name="Floudas D."/>
            <person name="Copeland A."/>
            <person name="Barry K.W."/>
            <person name="Cichocki N."/>
            <person name="Veneault-Fourrey C."/>
            <person name="LaButti K."/>
            <person name="Lindquist E.A."/>
            <person name="Lipzen A."/>
            <person name="Lundell T."/>
            <person name="Morin E."/>
            <person name="Murat C."/>
            <person name="Riley R."/>
            <person name="Ohm R."/>
            <person name="Sun H."/>
            <person name="Tunlid A."/>
            <person name="Henrissat B."/>
            <person name="Grigoriev I.V."/>
            <person name="Hibbett D.S."/>
            <person name="Martin F."/>
        </authorList>
    </citation>
    <scope>NUCLEOTIDE SEQUENCE [LARGE SCALE GENOMIC DNA]</scope>
    <source>
        <strain evidence="4 5">Koide BX008</strain>
    </source>
</reference>
<feature type="transmembrane region" description="Helical" evidence="2">
    <location>
        <begin position="223"/>
        <end position="243"/>
    </location>
</feature>
<feature type="compositionally biased region" description="Polar residues" evidence="1">
    <location>
        <begin position="286"/>
        <end position="304"/>
    </location>
</feature>
<name>A0A0C2WBL5_AMAMK</name>
<feature type="transmembrane region" description="Helical" evidence="2">
    <location>
        <begin position="77"/>
        <end position="101"/>
    </location>
</feature>
<keyword evidence="2" id="KW-0472">Membrane</keyword>
<feature type="transmembrane region" description="Helical" evidence="2">
    <location>
        <begin position="46"/>
        <end position="65"/>
    </location>
</feature>
<dbReference type="Pfam" id="PF20152">
    <property type="entry name" value="DUF6534"/>
    <property type="match status" value="1"/>
</dbReference>
<feature type="transmembrane region" description="Helical" evidence="2">
    <location>
        <begin position="113"/>
        <end position="136"/>
    </location>
</feature>
<dbReference type="HOGENOM" id="CLU_046025_0_1_1"/>
<keyword evidence="2" id="KW-1133">Transmembrane helix</keyword>
<evidence type="ECO:0000259" key="3">
    <source>
        <dbReference type="Pfam" id="PF20152"/>
    </source>
</evidence>
<keyword evidence="2" id="KW-0812">Transmembrane</keyword>
<dbReference type="AlphaFoldDB" id="A0A0C2WBL5"/>
<feature type="transmembrane region" description="Helical" evidence="2">
    <location>
        <begin position="192"/>
        <end position="217"/>
    </location>
</feature>
<dbReference type="InParanoid" id="A0A0C2WBL5"/>
<keyword evidence="5" id="KW-1185">Reference proteome</keyword>
<dbReference type="InterPro" id="IPR045339">
    <property type="entry name" value="DUF6534"/>
</dbReference>
<protein>
    <recommendedName>
        <fullName evidence="3">DUF6534 domain-containing protein</fullName>
    </recommendedName>
</protein>
<feature type="domain" description="DUF6534" evidence="3">
    <location>
        <begin position="161"/>
        <end position="248"/>
    </location>
</feature>
<evidence type="ECO:0000256" key="2">
    <source>
        <dbReference type="SAM" id="Phobius"/>
    </source>
</evidence>
<gene>
    <name evidence="4" type="ORF">M378DRAFT_15372</name>
</gene>
<organism evidence="4 5">
    <name type="scientific">Amanita muscaria (strain Koide BX008)</name>
    <dbReference type="NCBI Taxonomy" id="946122"/>
    <lineage>
        <taxon>Eukaryota</taxon>
        <taxon>Fungi</taxon>
        <taxon>Dikarya</taxon>
        <taxon>Basidiomycota</taxon>
        <taxon>Agaricomycotina</taxon>
        <taxon>Agaricomycetes</taxon>
        <taxon>Agaricomycetidae</taxon>
        <taxon>Agaricales</taxon>
        <taxon>Pluteineae</taxon>
        <taxon>Amanitaceae</taxon>
        <taxon>Amanita</taxon>
    </lineage>
</organism>
<evidence type="ECO:0000313" key="5">
    <source>
        <dbReference type="Proteomes" id="UP000054549"/>
    </source>
</evidence>
<dbReference type="EMBL" id="KN818332">
    <property type="protein sequence ID" value="KIL58677.1"/>
    <property type="molecule type" value="Genomic_DNA"/>
</dbReference>
<dbReference type="Proteomes" id="UP000054549">
    <property type="component" value="Unassembled WGS sequence"/>
</dbReference>
<feature type="region of interest" description="Disordered" evidence="1">
    <location>
        <begin position="284"/>
        <end position="304"/>
    </location>
</feature>
<evidence type="ECO:0000256" key="1">
    <source>
        <dbReference type="SAM" id="MobiDB-lite"/>
    </source>
</evidence>
<proteinExistence type="predicted"/>
<dbReference type="STRING" id="946122.A0A0C2WBL5"/>
<sequence length="304" mass="34055">MYLTTDAVYIRSLSYAQIGLVLSSALWGITSLQAFAYYRKFKSDTVLVKVAVGVVWFADTMYVILEATSQYQIMRGTFTFSLILSTIVLTAVMQSAVQMVYALRLYILTHQLWIPLVCCTGAAYEFIAIVLYGVLILNDNFPVNQIKYRWIITSTYITCPIVDAIITVTFCYQLMKDRQYIRQRTKRIVDKLVLWTIQSGLITSLTAIAIVIMDFALQDSNPLFLVLTVMISSLYPVTLLALLNARSHLRSMNEKANDELSASFNLGAHTEDELHPGKSIPINVPIGQQATDSADTTSTIPTDV</sequence>
<feature type="transmembrane region" description="Helical" evidence="2">
    <location>
        <begin position="148"/>
        <end position="172"/>
    </location>
</feature>